<dbReference type="Proteomes" id="UP000613226">
    <property type="component" value="Segment"/>
</dbReference>
<organism evidence="1">
    <name type="scientific">Molluscum contagiosum virus</name>
    <dbReference type="NCBI Taxonomy" id="10279"/>
    <lineage>
        <taxon>Viruses</taxon>
        <taxon>Varidnaviria</taxon>
        <taxon>Bamfordvirae</taxon>
        <taxon>Nucleocytoviricota</taxon>
        <taxon>Pokkesviricetes</taxon>
        <taxon>Chitovirales</taxon>
        <taxon>Poxviridae</taxon>
        <taxon>Chordopoxvirinae</taxon>
        <taxon>Molluscipoxvirus</taxon>
        <taxon>Molluscipoxvirus molluscum</taxon>
    </lineage>
</organism>
<evidence type="ECO:0000313" key="1">
    <source>
        <dbReference type="EMBL" id="AZT86280.1"/>
    </source>
</evidence>
<dbReference type="EMBL" id="MN931744">
    <property type="protein sequence ID" value="QHW17237.1"/>
    <property type="molecule type" value="Genomic_DNA"/>
</dbReference>
<dbReference type="Proteomes" id="UP000317426">
    <property type="component" value="Segment"/>
</dbReference>
<dbReference type="EMBL" id="MH646551">
    <property type="protein sequence ID" value="AZT86280.1"/>
    <property type="molecule type" value="Genomic_DNA"/>
</dbReference>
<gene>
    <name evidence="1" type="primary">MC132L</name>
    <name evidence="1" type="ORF">MOCVgp132</name>
</gene>
<name>A0A3T0CZM0_9POXV</name>
<evidence type="ECO:0000313" key="2">
    <source>
        <dbReference type="EMBL" id="QHW16873.1"/>
    </source>
</evidence>
<dbReference type="EMBL" id="MN931743">
    <property type="protein sequence ID" value="QHW17055.1"/>
    <property type="molecule type" value="Genomic_DNA"/>
</dbReference>
<protein>
    <submittedName>
        <fullName evidence="1">MC132L</fullName>
    </submittedName>
</protein>
<sequence length="229" mass="26276">MMNFSDPCLLGPSACNEDFFEELAREILPTPEAKALAARLLRRLGWHPSEGQCSWCPEAYEYLYDLQFRYTGPVPLVRKHPGSALIVRWMLDGLGHFLFCRPRVQGNPLTYHLSCMGSAIRTLELFREQAHSHLWEQGNLVDCYWSCSSDYGYEGKWGQQAVVRGALSGPWPRPDPPSLQLQCLCAIWRTCLLRGQSQAQKYTNWICARHLQLRPDTSTRDSDLLLQRC</sequence>
<proteinExistence type="predicted"/>
<dbReference type="Proteomes" id="UP000602142">
    <property type="component" value="Segment"/>
</dbReference>
<evidence type="ECO:0000313" key="3">
    <source>
        <dbReference type="EMBL" id="QHW17055.1"/>
    </source>
</evidence>
<dbReference type="EMBL" id="MN931742">
    <property type="protein sequence ID" value="QHW16873.1"/>
    <property type="molecule type" value="Genomic_DNA"/>
</dbReference>
<accession>A0A3T0CZM0</accession>
<reference evidence="1" key="1">
    <citation type="submission" date="2018-07" db="EMBL/GenBank/DDBJ databases">
        <title>Illumina sequencing of clinical samples for virus detection in a public health laboratory: a feasibility study.</title>
        <authorList>
            <person name="Huang B."/>
            <person name="Jennison A."/>
            <person name="Whiley D."/>
            <person name="McMahon J."/>
            <person name="Hewitson G."/>
            <person name="Graham R."/>
            <person name="De Jong A."/>
            <person name="Warrilow D."/>
        </authorList>
    </citation>
    <scope>NUCLEOTIDE SEQUENCE [LARGE SCALE GENOMIC DNA]</scope>
    <source>
        <strain evidence="1">Sercmolcont1</strain>
    </source>
</reference>
<reference evidence="2" key="2">
    <citation type="submission" date="2020-01" db="EMBL/GenBank/DDBJ databases">
        <title>Global genomic diversity of Molluscum contagiosum virus.</title>
        <authorList>
            <person name="Zorec T.M."/>
            <person name="Skubic L."/>
            <person name="Hosnjak L."/>
            <person name="Trcko K."/>
            <person name="Poljak M."/>
        </authorList>
    </citation>
    <scope>NUCLEOTIDE SEQUENCE</scope>
    <source>
        <strain evidence="2">MCV1_P02S01A</strain>
        <strain evidence="3">MCV1_P02S01B</strain>
        <strain evidence="4">MCV1_P02S02A</strain>
    </source>
</reference>
<dbReference type="Proteomes" id="UP000610093">
    <property type="component" value="Segment"/>
</dbReference>
<evidence type="ECO:0000313" key="4">
    <source>
        <dbReference type="EMBL" id="QHW17237.1"/>
    </source>
</evidence>